<comment type="caution">
    <text evidence="1">The sequence shown here is derived from an EMBL/GenBank/DDBJ whole genome shotgun (WGS) entry which is preliminary data.</text>
</comment>
<dbReference type="AlphaFoldDB" id="A0AAD2DHM9"/>
<organism evidence="1 2">
    <name type="scientific">Clostridium neonatale</name>
    <dbReference type="NCBI Taxonomy" id="137838"/>
    <lineage>
        <taxon>Bacteria</taxon>
        <taxon>Bacillati</taxon>
        <taxon>Bacillota</taxon>
        <taxon>Clostridia</taxon>
        <taxon>Eubacteriales</taxon>
        <taxon>Clostridiaceae</taxon>
        <taxon>Clostridium</taxon>
    </lineage>
</organism>
<proteinExistence type="predicted"/>
<sequence length="91" mass="10888">MLINKKVHGFIKMIETTSMNKSNKIPVFLAFYNNGNIKMKINEDDVYNSFYEFYHKGSNKVDMLRYKSTADFEKWGKKKYIKQLMIIQLSF</sequence>
<name>A0AAD2DHM9_9CLOT</name>
<dbReference type="EMBL" id="CAMTCP010000270">
    <property type="protein sequence ID" value="CAI3674593.1"/>
    <property type="molecule type" value="Genomic_DNA"/>
</dbReference>
<dbReference type="Proteomes" id="UP001189143">
    <property type="component" value="Unassembled WGS sequence"/>
</dbReference>
<gene>
    <name evidence="1" type="ORF">CNEO2_60096</name>
</gene>
<evidence type="ECO:0000313" key="2">
    <source>
        <dbReference type="Proteomes" id="UP001189143"/>
    </source>
</evidence>
<evidence type="ECO:0000313" key="1">
    <source>
        <dbReference type="EMBL" id="CAI3674593.1"/>
    </source>
</evidence>
<protein>
    <submittedName>
        <fullName evidence="1">Uncharacterized protein</fullName>
    </submittedName>
</protein>
<reference evidence="1" key="1">
    <citation type="submission" date="2022-10" db="EMBL/GenBank/DDBJ databases">
        <authorList>
            <person name="Aires J."/>
            <person name="Mesa V."/>
        </authorList>
    </citation>
    <scope>NUCLEOTIDE SEQUENCE</scope>
    <source>
        <strain evidence="1">Clostridium neonatale JD116</strain>
    </source>
</reference>
<accession>A0AAD2DHM9</accession>